<protein>
    <recommendedName>
        <fullName evidence="3">Alpha/beta hydrolase family protein</fullName>
    </recommendedName>
</protein>
<reference evidence="1 2" key="1">
    <citation type="submission" date="2018-03" db="EMBL/GenBank/DDBJ databases">
        <title>Genomic Encyclopedia of Archaeal and Bacterial Type Strains, Phase II (KMG-II): from individual species to whole genera.</title>
        <authorList>
            <person name="Goeker M."/>
        </authorList>
    </citation>
    <scope>NUCLEOTIDE SEQUENCE [LARGE SCALE GENOMIC DNA]</scope>
    <source>
        <strain evidence="1 2">DSM 44720</strain>
    </source>
</reference>
<organism evidence="1 2">
    <name type="scientific">Umezawaea tangerina</name>
    <dbReference type="NCBI Taxonomy" id="84725"/>
    <lineage>
        <taxon>Bacteria</taxon>
        <taxon>Bacillati</taxon>
        <taxon>Actinomycetota</taxon>
        <taxon>Actinomycetes</taxon>
        <taxon>Pseudonocardiales</taxon>
        <taxon>Pseudonocardiaceae</taxon>
        <taxon>Umezawaea</taxon>
    </lineage>
</organism>
<comment type="caution">
    <text evidence="1">The sequence shown here is derived from an EMBL/GenBank/DDBJ whole genome shotgun (WGS) entry which is preliminary data.</text>
</comment>
<dbReference type="SUPFAM" id="SSF53474">
    <property type="entry name" value="alpha/beta-Hydrolases"/>
    <property type="match status" value="1"/>
</dbReference>
<accession>A0A2T0TAC4</accession>
<evidence type="ECO:0008006" key="3">
    <source>
        <dbReference type="Google" id="ProtNLM"/>
    </source>
</evidence>
<dbReference type="AlphaFoldDB" id="A0A2T0TAC4"/>
<dbReference type="InterPro" id="IPR029058">
    <property type="entry name" value="AB_hydrolase_fold"/>
</dbReference>
<proteinExistence type="predicted"/>
<gene>
    <name evidence="1" type="ORF">CLV43_104457</name>
</gene>
<evidence type="ECO:0000313" key="2">
    <source>
        <dbReference type="Proteomes" id="UP000239494"/>
    </source>
</evidence>
<dbReference type="EMBL" id="PVTF01000004">
    <property type="protein sequence ID" value="PRY42622.1"/>
    <property type="molecule type" value="Genomic_DNA"/>
</dbReference>
<name>A0A2T0TAC4_9PSEU</name>
<sequence>MSVPTDIIPPMVDVPATTVLVHSPFLGPATLRPLADALSAHGHPVVLLDLRVSVNSAPVHQRMIGEFADAVDDSAVEGELVLVGHSGAGPLLPAFADALETEVDALVYLDADLPTPGKSWRETFSPELMAHMRKISREDVMPRWDRWFPPEVLPALIPDPVQLAEILEEAPEVPLAFLKEQRPSVPWSGPSAYLRLSGEYTDAAAAARAEGWPVDELELHHLAAATHPEQVAAALVELLSRL</sequence>
<evidence type="ECO:0000313" key="1">
    <source>
        <dbReference type="EMBL" id="PRY42622.1"/>
    </source>
</evidence>
<dbReference type="Gene3D" id="3.40.50.1820">
    <property type="entry name" value="alpha/beta hydrolase"/>
    <property type="match status" value="1"/>
</dbReference>
<keyword evidence="2" id="KW-1185">Reference proteome</keyword>
<dbReference type="Proteomes" id="UP000239494">
    <property type="component" value="Unassembled WGS sequence"/>
</dbReference>